<keyword evidence="4" id="KW-1185">Reference proteome</keyword>
<dbReference type="EMBL" id="QVOD01000027">
    <property type="protein sequence ID" value="RFT65400.1"/>
    <property type="molecule type" value="Genomic_DNA"/>
</dbReference>
<dbReference type="Gene3D" id="1.25.40.10">
    <property type="entry name" value="Tetratricopeptide repeat domain"/>
    <property type="match status" value="1"/>
</dbReference>
<dbReference type="Proteomes" id="UP000029389">
    <property type="component" value="Unassembled WGS sequence"/>
</dbReference>
<dbReference type="RefSeq" id="WP_042983103.1">
    <property type="nucleotide sequence ID" value="NZ_JMQC01000008.1"/>
</dbReference>
<dbReference type="AlphaFoldDB" id="A0A090YLP3"/>
<evidence type="ECO:0000313" key="1">
    <source>
        <dbReference type="EMBL" id="KFM99116.1"/>
    </source>
</evidence>
<evidence type="ECO:0000313" key="2">
    <source>
        <dbReference type="EMBL" id="RFT65400.1"/>
    </source>
</evidence>
<dbReference type="Pfam" id="PF18801">
    <property type="entry name" value="RapH_N"/>
    <property type="match status" value="1"/>
</dbReference>
<dbReference type="SUPFAM" id="SSF48452">
    <property type="entry name" value="TPR-like"/>
    <property type="match status" value="1"/>
</dbReference>
<sequence>MTTETITKEQLKQSLNIWYQSMLQQKLETATNLKEEVANKINNVEEDHDLLLYYALLNYRYKVLSDWLGIKENSFDHIESFKIPSTGFLAYYYHFLKAIHFKFLSNYTAANKHFEKAETLLQYTQNPLEKIEWYYRLGDFYYQSYQQRKALDHIKIAKEEFTKHEGYEINVALCNNLLGLCFIDLKQFELAEETLYAALDAFQKEKHEQYVLMVRNNLSLLYTNPALAAPTIPHLSEITKRHILEVTKKNPLHFKALLIEAQEYYKLGEHTLANESIEKGLTICTELKNKEFQNHFTILRELNNKVPASSLETVILKALPYFEKEELWECVQEYTEILALKFYEEANHVKASQYFHIGNEAKKNSFKKSALK</sequence>
<dbReference type="InterPro" id="IPR019734">
    <property type="entry name" value="TPR_rpt"/>
</dbReference>
<dbReference type="InterPro" id="IPR011990">
    <property type="entry name" value="TPR-like_helical_dom_sf"/>
</dbReference>
<evidence type="ECO:0000313" key="4">
    <source>
        <dbReference type="Proteomes" id="UP000264294"/>
    </source>
</evidence>
<proteinExistence type="predicted"/>
<dbReference type="EMBL" id="JMQC01000008">
    <property type="protein sequence ID" value="KFM99116.1"/>
    <property type="molecule type" value="Genomic_DNA"/>
</dbReference>
<accession>A0A090YLP3</accession>
<reference evidence="1 3" key="1">
    <citation type="submission" date="2014-04" db="EMBL/GenBank/DDBJ databases">
        <authorList>
            <person name="Bishop-Lilly K.A."/>
            <person name="Broomall S.M."/>
            <person name="Chain P.S."/>
            <person name="Chertkov O."/>
            <person name="Coyne S.R."/>
            <person name="Daligault H.E."/>
            <person name="Davenport K.W."/>
            <person name="Erkkila T."/>
            <person name="Frey K.G."/>
            <person name="Gibbons H.S."/>
            <person name="Gu W."/>
            <person name="Jaissle J."/>
            <person name="Johnson S.L."/>
            <person name="Koroleva G.I."/>
            <person name="Ladner J.T."/>
            <person name="Lo C.-C."/>
            <person name="Minogue T.D."/>
            <person name="Munk C."/>
            <person name="Palacios G.F."/>
            <person name="Redden C.L."/>
            <person name="Rosenzweig C.N."/>
            <person name="Scholz M.B."/>
            <person name="Teshima H."/>
            <person name="Xu Y."/>
        </authorList>
    </citation>
    <scope>NUCLEOTIDE SEQUENCE [LARGE SCALE GENOMIC DNA]</scope>
    <source>
        <strain evidence="1 3">BHP</strain>
    </source>
</reference>
<gene>
    <name evidence="2" type="ORF">D0U04_19275</name>
    <name evidence="1" type="ORF">DJ93_4217</name>
</gene>
<dbReference type="PATRIC" id="fig|1405.8.peg.4335"/>
<name>A0A090YLP3_9BACI</name>
<evidence type="ECO:0000313" key="3">
    <source>
        <dbReference type="Proteomes" id="UP000029389"/>
    </source>
</evidence>
<comment type="caution">
    <text evidence="1">The sequence shown here is derived from an EMBL/GenBank/DDBJ whole genome shotgun (WGS) entry which is preliminary data.</text>
</comment>
<dbReference type="Proteomes" id="UP000264294">
    <property type="component" value="Unassembled WGS sequence"/>
</dbReference>
<organism evidence="1 3">
    <name type="scientific">Bacillus clarus</name>
    <dbReference type="NCBI Taxonomy" id="2338372"/>
    <lineage>
        <taxon>Bacteria</taxon>
        <taxon>Bacillati</taxon>
        <taxon>Bacillota</taxon>
        <taxon>Bacilli</taxon>
        <taxon>Bacillales</taxon>
        <taxon>Bacillaceae</taxon>
        <taxon>Bacillus</taxon>
        <taxon>Bacillus cereus group</taxon>
    </lineage>
</organism>
<protein>
    <submittedName>
        <fullName evidence="1">Tetratricopeptide repeat family protein</fullName>
    </submittedName>
</protein>
<reference evidence="2 4" key="2">
    <citation type="submission" date="2018-08" db="EMBL/GenBank/DDBJ databases">
        <title>Bacillus clarus sp. nov. strain PS00077A.</title>
        <authorList>
            <person name="Mendez Acevedo M."/>
            <person name="Carroll L."/>
            <person name="Mukherjee M."/>
            <person name="Wiedmann M."/>
            <person name="Kovac J."/>
        </authorList>
    </citation>
    <scope>NUCLEOTIDE SEQUENCE [LARGE SCALE GENOMIC DNA]</scope>
    <source>
        <strain evidence="2 4">PS00077A</strain>
    </source>
</reference>
<dbReference type="SMART" id="SM00028">
    <property type="entry name" value="TPR"/>
    <property type="match status" value="3"/>
</dbReference>